<dbReference type="SUPFAM" id="SSF52540">
    <property type="entry name" value="P-loop containing nucleoside triphosphate hydrolases"/>
    <property type="match status" value="1"/>
</dbReference>
<keyword evidence="1" id="KW-0547">Nucleotide-binding</keyword>
<reference evidence="1 2" key="1">
    <citation type="submission" date="2018-08" db="EMBL/GenBank/DDBJ databases">
        <title>A genome reference for cultivated species of the human gut microbiota.</title>
        <authorList>
            <person name="Zou Y."/>
            <person name="Xue W."/>
            <person name="Luo G."/>
        </authorList>
    </citation>
    <scope>NUCLEOTIDE SEQUENCE [LARGE SCALE GENOMIC DNA]</scope>
    <source>
        <strain evidence="1 2">AF32-8AC</strain>
    </source>
</reference>
<proteinExistence type="predicted"/>
<sequence>MSVLQTIDLKKYYGTKPNITRALDGVNFSVNDGEFVAVVGT</sequence>
<keyword evidence="1" id="KW-0067">ATP-binding</keyword>
<dbReference type="GO" id="GO:0005524">
    <property type="term" value="F:ATP binding"/>
    <property type="evidence" value="ECO:0007669"/>
    <property type="project" value="UniProtKB-KW"/>
</dbReference>
<comment type="caution">
    <text evidence="1">The sequence shown here is derived from an EMBL/GenBank/DDBJ whole genome shotgun (WGS) entry which is preliminary data.</text>
</comment>
<evidence type="ECO:0000313" key="1">
    <source>
        <dbReference type="EMBL" id="RGB92911.1"/>
    </source>
</evidence>
<protein>
    <submittedName>
        <fullName evidence="1">ABC transporter ATP-binding protein</fullName>
    </submittedName>
</protein>
<gene>
    <name evidence="1" type="ORF">DWZ46_03910</name>
</gene>
<dbReference type="Proteomes" id="UP000260991">
    <property type="component" value="Unassembled WGS sequence"/>
</dbReference>
<dbReference type="EMBL" id="QVER01000003">
    <property type="protein sequence ID" value="RGB92911.1"/>
    <property type="molecule type" value="Genomic_DNA"/>
</dbReference>
<feature type="non-terminal residue" evidence="1">
    <location>
        <position position="41"/>
    </location>
</feature>
<name>A0A3E2UBB0_9FIRM</name>
<dbReference type="InterPro" id="IPR027417">
    <property type="entry name" value="P-loop_NTPase"/>
</dbReference>
<accession>A0A3E2UBB0</accession>
<evidence type="ECO:0000313" key="2">
    <source>
        <dbReference type="Proteomes" id="UP000260991"/>
    </source>
</evidence>
<dbReference type="AlphaFoldDB" id="A0A3E2UBB0"/>
<organism evidence="1 2">
    <name type="scientific">Faecalibacterium prausnitzii</name>
    <dbReference type="NCBI Taxonomy" id="853"/>
    <lineage>
        <taxon>Bacteria</taxon>
        <taxon>Bacillati</taxon>
        <taxon>Bacillota</taxon>
        <taxon>Clostridia</taxon>
        <taxon>Eubacteriales</taxon>
        <taxon>Oscillospiraceae</taxon>
        <taxon>Faecalibacterium</taxon>
    </lineage>
</organism>
<dbReference type="Gene3D" id="3.40.50.300">
    <property type="entry name" value="P-loop containing nucleotide triphosphate hydrolases"/>
    <property type="match status" value="1"/>
</dbReference>